<keyword evidence="3 5" id="KW-1133">Transmembrane helix</keyword>
<gene>
    <name evidence="7" type="ORF">A3D91_04665</name>
</gene>
<dbReference type="AlphaFoldDB" id="A0A1F4VA24"/>
<proteinExistence type="predicted"/>
<comment type="caution">
    <text evidence="7">The sequence shown here is derived from an EMBL/GenBank/DDBJ whole genome shotgun (WGS) entry which is preliminary data.</text>
</comment>
<keyword evidence="4 5" id="KW-0472">Membrane</keyword>
<dbReference type="EMBL" id="MEVD01000006">
    <property type="protein sequence ID" value="OGC54024.1"/>
    <property type="molecule type" value="Genomic_DNA"/>
</dbReference>
<dbReference type="InterPro" id="IPR007016">
    <property type="entry name" value="O-antigen_ligase-rel_domated"/>
</dbReference>
<evidence type="ECO:0000256" key="1">
    <source>
        <dbReference type="ARBA" id="ARBA00004141"/>
    </source>
</evidence>
<dbReference type="STRING" id="1802620.A3D91_04665"/>
<feature type="transmembrane region" description="Helical" evidence="5">
    <location>
        <begin position="196"/>
        <end position="229"/>
    </location>
</feature>
<reference evidence="7 8" key="1">
    <citation type="journal article" date="2016" name="Nat. Commun.">
        <title>Thousands of microbial genomes shed light on interconnected biogeochemical processes in an aquifer system.</title>
        <authorList>
            <person name="Anantharaman K."/>
            <person name="Brown C.T."/>
            <person name="Hug L.A."/>
            <person name="Sharon I."/>
            <person name="Castelle C.J."/>
            <person name="Probst A.J."/>
            <person name="Thomas B.C."/>
            <person name="Singh A."/>
            <person name="Wilkins M.J."/>
            <person name="Karaoz U."/>
            <person name="Brodie E.L."/>
            <person name="Williams K.H."/>
            <person name="Hubbard S.S."/>
            <person name="Banfield J.F."/>
        </authorList>
    </citation>
    <scope>NUCLEOTIDE SEQUENCE [LARGE SCALE GENOMIC DNA]</scope>
</reference>
<feature type="transmembrane region" description="Helical" evidence="5">
    <location>
        <begin position="321"/>
        <end position="348"/>
    </location>
</feature>
<name>A0A1F4VA24_UNCKA</name>
<feature type="transmembrane region" description="Helical" evidence="5">
    <location>
        <begin position="118"/>
        <end position="140"/>
    </location>
</feature>
<feature type="transmembrane region" description="Helical" evidence="5">
    <location>
        <begin position="30"/>
        <end position="49"/>
    </location>
</feature>
<feature type="transmembrane region" description="Helical" evidence="5">
    <location>
        <begin position="88"/>
        <end position="109"/>
    </location>
</feature>
<protein>
    <recommendedName>
        <fullName evidence="6">O-antigen ligase-related domain-containing protein</fullName>
    </recommendedName>
</protein>
<feature type="transmembrane region" description="Helical" evidence="5">
    <location>
        <begin position="160"/>
        <end position="184"/>
    </location>
</feature>
<feature type="transmembrane region" description="Helical" evidence="5">
    <location>
        <begin position="58"/>
        <end position="76"/>
    </location>
</feature>
<dbReference type="PANTHER" id="PTHR37422:SF23">
    <property type="entry name" value="TEICHURONIC ACID BIOSYNTHESIS PROTEIN TUAE"/>
    <property type="match status" value="1"/>
</dbReference>
<evidence type="ECO:0000256" key="3">
    <source>
        <dbReference type="ARBA" id="ARBA00022989"/>
    </source>
</evidence>
<evidence type="ECO:0000259" key="6">
    <source>
        <dbReference type="Pfam" id="PF04932"/>
    </source>
</evidence>
<evidence type="ECO:0000256" key="5">
    <source>
        <dbReference type="SAM" id="Phobius"/>
    </source>
</evidence>
<organism evidence="7 8">
    <name type="scientific">candidate division WWE3 bacterium RIFCSPHIGHO2_02_FULL_38_14</name>
    <dbReference type="NCBI Taxonomy" id="1802620"/>
    <lineage>
        <taxon>Bacteria</taxon>
        <taxon>Katanobacteria</taxon>
    </lineage>
</organism>
<evidence type="ECO:0000256" key="4">
    <source>
        <dbReference type="ARBA" id="ARBA00023136"/>
    </source>
</evidence>
<keyword evidence="2 5" id="KW-0812">Transmembrane</keyword>
<evidence type="ECO:0000313" key="8">
    <source>
        <dbReference type="Proteomes" id="UP000178127"/>
    </source>
</evidence>
<evidence type="ECO:0000313" key="7">
    <source>
        <dbReference type="EMBL" id="OGC54024.1"/>
    </source>
</evidence>
<comment type="subcellular location">
    <subcellularLocation>
        <location evidence="1">Membrane</location>
        <topology evidence="1">Multi-pass membrane protein</topology>
    </subcellularLocation>
</comment>
<feature type="domain" description="O-antigen ligase-related" evidence="6">
    <location>
        <begin position="200"/>
        <end position="337"/>
    </location>
</feature>
<dbReference type="Pfam" id="PF04932">
    <property type="entry name" value="Wzy_C"/>
    <property type="match status" value="1"/>
</dbReference>
<dbReference type="GO" id="GO:0016020">
    <property type="term" value="C:membrane"/>
    <property type="evidence" value="ECO:0007669"/>
    <property type="project" value="UniProtKB-SubCell"/>
</dbReference>
<dbReference type="InterPro" id="IPR051533">
    <property type="entry name" value="WaaL-like"/>
</dbReference>
<sequence>MLKSLFVISFFILALGQLSSVSKSEGINLYLFDVFILIYALLGIVYLLINRQLIIPKTLVMFFIFCFIGLTTLVANKYKLETFEFLTSISYLIRLFIYLLFATTTFNLLTKNIIKTDIIIKTIILSGVIICILGFIQLIILPDFEVLDPDFGWDPHKYRLASTFFDPNFTGAYINLCFILLLYYKLDLKGRISKKLFYILLILFLISLLLTFSRSAWLMFSLIVLIYGILKSPKLIIMAGLMAFLAYFAVPRIQTRISGSTDPADSAYYRFISWSNAVEISKDNPVIGVGFNAYRYAQLEYGFVSPDTLGGHSGAGSDSSLLLVLATTGIIGFVIFLMGLMHPLILFFKSKEFIFYTLSFLGLMVHSLFVNSLFFPQIAVLWILFLALAEYFNFSSRT</sequence>
<evidence type="ECO:0000256" key="2">
    <source>
        <dbReference type="ARBA" id="ARBA00022692"/>
    </source>
</evidence>
<dbReference type="Proteomes" id="UP000178127">
    <property type="component" value="Unassembled WGS sequence"/>
</dbReference>
<dbReference type="PANTHER" id="PTHR37422">
    <property type="entry name" value="TEICHURONIC ACID BIOSYNTHESIS PROTEIN TUAE"/>
    <property type="match status" value="1"/>
</dbReference>
<accession>A0A1F4VA24</accession>